<protein>
    <submittedName>
        <fullName evidence="3">Uncharacterized protein LOC117815586</fullName>
    </submittedName>
</protein>
<sequence length="158" mass="16902">MPAPKVLLLDTLENLCERDFNKLKWFLNSGISNNDTWRPIPVSRLEKATEIETVREMTQSFGEDRAVEIAVEILREMGLNDPAAKLESKHKGGKTSAPSTSAAAAPPPAAPAPSAAPASLTAQDGGVIFAPNLVGGTSGAWNITINKYTNETIMNQDN</sequence>
<feature type="domain" description="Pyrin" evidence="2">
    <location>
        <begin position="1"/>
        <end position="92"/>
    </location>
</feature>
<dbReference type="SMART" id="SM01289">
    <property type="entry name" value="PYRIN"/>
    <property type="match status" value="1"/>
</dbReference>
<dbReference type="EMBL" id="OY660866">
    <property type="protein sequence ID" value="CAJ1053893.1"/>
    <property type="molecule type" value="Genomic_DNA"/>
</dbReference>
<gene>
    <name evidence="3" type="ORF">XNOV1_A039570</name>
</gene>
<dbReference type="Proteomes" id="UP001178508">
    <property type="component" value="Chromosome 3"/>
</dbReference>
<feature type="region of interest" description="Disordered" evidence="1">
    <location>
        <begin position="82"/>
        <end position="119"/>
    </location>
</feature>
<accession>A0AAV1EYP8</accession>
<dbReference type="Pfam" id="PF02758">
    <property type="entry name" value="PYRIN"/>
    <property type="match status" value="1"/>
</dbReference>
<organism evidence="3 4">
    <name type="scientific">Xyrichtys novacula</name>
    <name type="common">Pearly razorfish</name>
    <name type="synonym">Hemipteronotus novacula</name>
    <dbReference type="NCBI Taxonomy" id="13765"/>
    <lineage>
        <taxon>Eukaryota</taxon>
        <taxon>Metazoa</taxon>
        <taxon>Chordata</taxon>
        <taxon>Craniata</taxon>
        <taxon>Vertebrata</taxon>
        <taxon>Euteleostomi</taxon>
        <taxon>Actinopterygii</taxon>
        <taxon>Neopterygii</taxon>
        <taxon>Teleostei</taxon>
        <taxon>Neoteleostei</taxon>
        <taxon>Acanthomorphata</taxon>
        <taxon>Eupercaria</taxon>
        <taxon>Labriformes</taxon>
        <taxon>Labridae</taxon>
        <taxon>Xyrichtys</taxon>
    </lineage>
</organism>
<dbReference type="SUPFAM" id="SSF47986">
    <property type="entry name" value="DEATH domain"/>
    <property type="match status" value="1"/>
</dbReference>
<proteinExistence type="predicted"/>
<evidence type="ECO:0000259" key="2">
    <source>
        <dbReference type="PROSITE" id="PS50824"/>
    </source>
</evidence>
<reference evidence="3" key="1">
    <citation type="submission" date="2023-08" db="EMBL/GenBank/DDBJ databases">
        <authorList>
            <person name="Alioto T."/>
            <person name="Alioto T."/>
            <person name="Gomez Garrido J."/>
        </authorList>
    </citation>
    <scope>NUCLEOTIDE SEQUENCE</scope>
</reference>
<dbReference type="PROSITE" id="PS50824">
    <property type="entry name" value="DAPIN"/>
    <property type="match status" value="1"/>
</dbReference>
<dbReference type="CDD" id="cd08321">
    <property type="entry name" value="Pyrin_ASC-like"/>
    <property type="match status" value="1"/>
</dbReference>
<name>A0AAV1EYP8_XYRNO</name>
<evidence type="ECO:0000313" key="3">
    <source>
        <dbReference type="EMBL" id="CAJ1053893.1"/>
    </source>
</evidence>
<evidence type="ECO:0000256" key="1">
    <source>
        <dbReference type="SAM" id="MobiDB-lite"/>
    </source>
</evidence>
<dbReference type="AlphaFoldDB" id="A0AAV1EYP8"/>
<dbReference type="InterPro" id="IPR011029">
    <property type="entry name" value="DEATH-like_dom_sf"/>
</dbReference>
<dbReference type="InterPro" id="IPR004020">
    <property type="entry name" value="DAPIN"/>
</dbReference>
<feature type="compositionally biased region" description="Low complexity" evidence="1">
    <location>
        <begin position="95"/>
        <end position="104"/>
    </location>
</feature>
<keyword evidence="4" id="KW-1185">Reference proteome</keyword>
<evidence type="ECO:0000313" key="4">
    <source>
        <dbReference type="Proteomes" id="UP001178508"/>
    </source>
</evidence>
<dbReference type="Gene3D" id="1.10.533.10">
    <property type="entry name" value="Death Domain, Fas"/>
    <property type="match status" value="1"/>
</dbReference>